<feature type="domain" description="AP5B1 C-terminal" evidence="3">
    <location>
        <begin position="1627"/>
        <end position="1708"/>
    </location>
</feature>
<feature type="region of interest" description="Disordered" evidence="1">
    <location>
        <begin position="1"/>
        <end position="134"/>
    </location>
</feature>
<dbReference type="InterPro" id="IPR048979">
    <property type="entry name" value="AP5B1_middle"/>
</dbReference>
<feature type="region of interest" description="Disordered" evidence="1">
    <location>
        <begin position="1734"/>
        <end position="1758"/>
    </location>
</feature>
<dbReference type="Pfam" id="PF13516">
    <property type="entry name" value="LRR_6"/>
    <property type="match status" value="4"/>
</dbReference>
<dbReference type="SUPFAM" id="SSF48371">
    <property type="entry name" value="ARM repeat"/>
    <property type="match status" value="1"/>
</dbReference>
<dbReference type="Pfam" id="PF21590">
    <property type="entry name" value="AP5B1_C"/>
    <property type="match status" value="1"/>
</dbReference>
<dbReference type="InterPro" id="IPR032675">
    <property type="entry name" value="LRR_dom_sf"/>
</dbReference>
<dbReference type="EMBL" id="GG738866">
    <property type="protein sequence ID" value="EFC44839.1"/>
    <property type="molecule type" value="Genomic_DNA"/>
</dbReference>
<dbReference type="GeneID" id="8848898"/>
<dbReference type="OrthoDB" id="646197at2759"/>
<dbReference type="SUPFAM" id="SSF52047">
    <property type="entry name" value="RNI-like"/>
    <property type="match status" value="1"/>
</dbReference>
<feature type="compositionally biased region" description="Low complexity" evidence="1">
    <location>
        <begin position="112"/>
        <end position="122"/>
    </location>
</feature>
<dbReference type="PANTHER" id="PTHR34033">
    <property type="entry name" value="AP-5 COMPLEX SUBUNIT BETA-1"/>
    <property type="match status" value="1"/>
</dbReference>
<dbReference type="InterPro" id="IPR038741">
    <property type="entry name" value="AP5B1"/>
</dbReference>
<name>D2VE87_NAEGR</name>
<feature type="compositionally biased region" description="Low complexity" evidence="1">
    <location>
        <begin position="1735"/>
        <end position="1758"/>
    </location>
</feature>
<dbReference type="eggNOG" id="KOG4308">
    <property type="taxonomic scope" value="Eukaryota"/>
</dbReference>
<dbReference type="KEGG" id="ngr:NAEGRDRAFT_67190"/>
<dbReference type="InterPro" id="IPR001611">
    <property type="entry name" value="Leu-rich_rpt"/>
</dbReference>
<reference evidence="4 5" key="1">
    <citation type="journal article" date="2010" name="Cell">
        <title>The genome of Naegleria gruberi illuminates early eukaryotic versatility.</title>
        <authorList>
            <person name="Fritz-Laylin L.K."/>
            <person name="Prochnik S.E."/>
            <person name="Ginger M.L."/>
            <person name="Dacks J.B."/>
            <person name="Carpenter M.L."/>
            <person name="Field M.C."/>
            <person name="Kuo A."/>
            <person name="Paredez A."/>
            <person name="Chapman J."/>
            <person name="Pham J."/>
            <person name="Shu S."/>
            <person name="Neupane R."/>
            <person name="Cipriano M."/>
            <person name="Mancuso J."/>
            <person name="Tu H."/>
            <person name="Salamov A."/>
            <person name="Lindquist E."/>
            <person name="Shapiro H."/>
            <person name="Lucas S."/>
            <person name="Grigoriev I.V."/>
            <person name="Cande W.Z."/>
            <person name="Fulton C."/>
            <person name="Rokhsar D.S."/>
            <person name="Dawson S.C."/>
        </authorList>
    </citation>
    <scope>NUCLEOTIDE SEQUENCE [LARGE SCALE GENOMIC DNA]</scope>
    <source>
        <strain evidence="4 5">NEG-M</strain>
    </source>
</reference>
<dbReference type="Pfam" id="PF21588">
    <property type="entry name" value="AP5B1_middle"/>
    <property type="match status" value="1"/>
</dbReference>
<dbReference type="InParanoid" id="D2VE87"/>
<evidence type="ECO:0000256" key="1">
    <source>
        <dbReference type="SAM" id="MobiDB-lite"/>
    </source>
</evidence>
<evidence type="ECO:0000259" key="3">
    <source>
        <dbReference type="Pfam" id="PF21590"/>
    </source>
</evidence>
<accession>D2VE87</accession>
<dbReference type="Gene3D" id="3.80.10.10">
    <property type="entry name" value="Ribonuclease Inhibitor"/>
    <property type="match status" value="2"/>
</dbReference>
<dbReference type="VEuPathDB" id="AmoebaDB:NAEGRDRAFT_67190"/>
<dbReference type="GO" id="GO:0030119">
    <property type="term" value="C:AP-type membrane coat adaptor complex"/>
    <property type="evidence" value="ECO:0007669"/>
    <property type="project" value="TreeGrafter"/>
</dbReference>
<protein>
    <submittedName>
        <fullName evidence="4">Predicted protein</fullName>
    </submittedName>
</protein>
<evidence type="ECO:0000259" key="2">
    <source>
        <dbReference type="Pfam" id="PF21588"/>
    </source>
</evidence>
<sequence length="1758" mass="199360">MIRTSSNLEQREGMKDAPLHIDFKESGLKDLSDLMKQLNDNSSPPTTNIPITPPTSKNPKSKTSSSEKKVSLAKLLGKSKTITTSPKSSQLSPETNKEELKIKTPNNEDPALSNIELSSNSSPPSPPLSLSPPKQLIIPPISIPDSIYSQPLERIEIDHRTESPPPLPPDSPMSFGLPSPISFPLNPFISSPIISPRTSHILSGIHSPIRSKTPKRNLVELSIGELTKSVTKIQKINTLFDQNNDDSYEWSSLCSQIGANNSSLKEIVLKKCSLDDDQHFLTFFESLIENDVHLQVLDIEGNKMSSEACSYLGEYLFMSRDTLKVLNLRNNPLTDEGVWNIVQSYKEVSEKIDYISQLTEIDISGAQVSDEGLLCLALFAKDYLPNLSSLKCFGNCITNINVIKDLVKDSGKLRHVDFWKNSIQVESLARLATSSTNLISLNLGCNFLGDKGVVVISKYLSIAKNLRCLDLSGNEIRDAGGFHLANAILVNCGLTLLNLANNLLTENSVSRIIDCIKNHPTLCNLSITRNRINPVRVQDLNRYISDVNAVRKRLGYPVCKSFISTSIDLPTSSPRKSLNQTLTTSSNDSFDEELTLSISHNTHTPRAFTPNFEIEPILSPSLNLSPPVHQNFLSTESIQKPKLTPSRSSLELQEEVDTIQEALKTLKQNREARIMKEQAVPERTKMNEMDADSVSQRDLSSYTSRTSVDSKTGSKFFISLLFIPSSVSFVQDKDDTFYLKFSSSQIIIKRQRKLFKKTKTILSAEVSETKLEPSPQSNAIFTLTIGGESFGIKILSGREQDFVLSFLHLQEMILDISPLSSPSAANTISPRSSSHHSSQPIPSVDYQCRNSEGKIDSEKYTDAQQLIARKIYVCVFLQEYSSVLFRNNIPKLYEYLTDLQNIINSGKVDDITYAQLLVTITTMYITHNLHQVNPTMIANHISSLMQYISKTVNNSQFRLQRQMAADSLQEILYFYHVRITDFIPTVLKCCQTENSHALQSFSTLLANLIYLETNKTKREVVNSLTFLIENIQIFTIWGRAAIFEIISQIIKDTEYPDHVWKRVFRKFKHSINSYLVHIFCHNTISNKQHIRDDYVLSVDDYSQPLYVREQLLYFQNNPEKIGIKYFDELPIKKEKCKIISTRKTNDMENMLHLLDCVADYRYYMKALSKYYSKSFKQPQIQEESAPNVSRIERQLYIRLDIIFNFIYFSYQNNSTQYKPTLDFLVDMLERESSLNLLISPILNYTISLINSLSFTDSNNELVNGLFDHIVNLPNENLGYYFSLFEALINNLRKDQVTKMLSCLHKFVRSKLIANFGDWHHGDSVLSIIRMVVYRACNEPSCFKNDEVHLEQEQQEISNNILTLLIQDYNSLEIKQRSSFYFNIINQVTNKRKLLGIFGFETDLDIKKDGILGSGNVFEITEPIPVPNILSVSFVKNICHELSLEQQTNSFRVGSAAHLGSLRKDDSSHILHFYFEKYLKSFKYQIQLQYKLSPMNVSSLSLDMDKLVGIELSFGGEDAHRFVGIDNFINVPYIKLPSLDLKTSQEEDILLPSDHLFTIKFFPLKPLPGLINVTATFTGIKSSTQSTTIEPSTAYCQTVLNDISIEFKDLFLPIFDKDLPDNLTKETLFEAIWNCKDAKIVSSVKVLRNTQVSEVMDSYKLFAVNQNDYIFIFLPPKYHLLIKLTQKEENAHLSIKTDYWQVLSLIDEMFQPTIIPKSINTTLVTPAHNTSDNNILLTSSLPNTPSSPLSASSPIHEDE</sequence>
<feature type="compositionally biased region" description="Low complexity" evidence="1">
    <location>
        <begin position="41"/>
        <end position="64"/>
    </location>
</feature>
<evidence type="ECO:0000313" key="5">
    <source>
        <dbReference type="Proteomes" id="UP000006671"/>
    </source>
</evidence>
<dbReference type="PANTHER" id="PTHR34033:SF1">
    <property type="entry name" value="AP-5 COMPLEX SUBUNIT BETA-1"/>
    <property type="match status" value="1"/>
</dbReference>
<dbReference type="RefSeq" id="XP_002677583.1">
    <property type="nucleotide sequence ID" value="XM_002677537.1"/>
</dbReference>
<feature type="compositionally biased region" description="Low complexity" evidence="1">
    <location>
        <begin position="78"/>
        <end position="89"/>
    </location>
</feature>
<organism evidence="5">
    <name type="scientific">Naegleria gruberi</name>
    <name type="common">Amoeba</name>
    <dbReference type="NCBI Taxonomy" id="5762"/>
    <lineage>
        <taxon>Eukaryota</taxon>
        <taxon>Discoba</taxon>
        <taxon>Heterolobosea</taxon>
        <taxon>Tetramitia</taxon>
        <taxon>Eutetramitia</taxon>
        <taxon>Vahlkampfiidae</taxon>
        <taxon>Naegleria</taxon>
    </lineage>
</organism>
<evidence type="ECO:0000313" key="4">
    <source>
        <dbReference type="EMBL" id="EFC44839.1"/>
    </source>
</evidence>
<feature type="domain" description="AP5B1 middle" evidence="2">
    <location>
        <begin position="1206"/>
        <end position="1390"/>
    </location>
</feature>
<dbReference type="InterPro" id="IPR048981">
    <property type="entry name" value="AP5B1_C"/>
</dbReference>
<dbReference type="SMART" id="SM00368">
    <property type="entry name" value="LRR_RI"/>
    <property type="match status" value="5"/>
</dbReference>
<feature type="compositionally biased region" description="Basic and acidic residues" evidence="1">
    <location>
        <begin position="9"/>
        <end position="33"/>
    </location>
</feature>
<dbReference type="GO" id="GO:0016197">
    <property type="term" value="P:endosomal transport"/>
    <property type="evidence" value="ECO:0007669"/>
    <property type="project" value="InterPro"/>
</dbReference>
<gene>
    <name evidence="4" type="ORF">NAEGRDRAFT_67190</name>
</gene>
<proteinExistence type="predicted"/>
<dbReference type="InterPro" id="IPR016024">
    <property type="entry name" value="ARM-type_fold"/>
</dbReference>
<dbReference type="Proteomes" id="UP000006671">
    <property type="component" value="Unassembled WGS sequence"/>
</dbReference>
<keyword evidence="5" id="KW-1185">Reference proteome</keyword>
<dbReference type="PROSITE" id="PS51450">
    <property type="entry name" value="LRR"/>
    <property type="match status" value="1"/>
</dbReference>